<dbReference type="SUPFAM" id="SSF51735">
    <property type="entry name" value="NAD(P)-binding Rossmann-fold domains"/>
    <property type="match status" value="1"/>
</dbReference>
<dbReference type="Pfam" id="PF01408">
    <property type="entry name" value="GFO_IDH_MocA"/>
    <property type="match status" value="1"/>
</dbReference>
<dbReference type="RefSeq" id="WP_177226146.1">
    <property type="nucleotide sequence ID" value="NZ_FODD01000063.1"/>
</dbReference>
<sequence length="372" mass="39949">MKTLSGRLDQEAPLPVVLVGAGKVAHAAHLRELRDLRNVLRLVAVVEDAPERVSALREEGFPDIVVAGDLDRAVAAGARAALVCTPWWTHREVVLACLARGLPVLCEKPVSLDLAEIDELAAAERAAGVPVAAAYMKRHDPVVGLFVAHCRDRLAAGRRLAVDVHDPNAPHQVAHLLPYDPPPFGPQPPPAREALERALGPAADEGQREAYARGLGGSLVHQINIVHAVLDGGPGLHGTLLHADRWAGGDSVSCRWRPTEDLVVDAGHARLPAHRRYREVLEFTAEDSVATLTLPSPYARDESATLRVETWDAAGSVGTVRTITAEPGHTGFRRQLVAWAGSLRHDAGPPLPGLADVRRDTRVLYEAALRLA</sequence>
<dbReference type="Gene3D" id="3.40.50.720">
    <property type="entry name" value="NAD(P)-binding Rossmann-like Domain"/>
    <property type="match status" value="1"/>
</dbReference>
<dbReference type="GO" id="GO:0000166">
    <property type="term" value="F:nucleotide binding"/>
    <property type="evidence" value="ECO:0007669"/>
    <property type="project" value="InterPro"/>
</dbReference>
<protein>
    <submittedName>
        <fullName evidence="2">Predicted dehydrogenase</fullName>
    </submittedName>
</protein>
<feature type="domain" description="Gfo/Idh/MocA-like oxidoreductase N-terminal" evidence="1">
    <location>
        <begin position="16"/>
        <end position="133"/>
    </location>
</feature>
<evidence type="ECO:0000313" key="2">
    <source>
        <dbReference type="EMBL" id="SEO97713.1"/>
    </source>
</evidence>
<dbReference type="InterPro" id="IPR000683">
    <property type="entry name" value="Gfo/Idh/MocA-like_OxRdtase_N"/>
</dbReference>
<dbReference type="InterPro" id="IPR051450">
    <property type="entry name" value="Gfo/Idh/MocA_Oxidoreductases"/>
</dbReference>
<organism evidence="2 3">
    <name type="scientific">Actinacidiphila rubida</name>
    <dbReference type="NCBI Taxonomy" id="310780"/>
    <lineage>
        <taxon>Bacteria</taxon>
        <taxon>Bacillati</taxon>
        <taxon>Actinomycetota</taxon>
        <taxon>Actinomycetes</taxon>
        <taxon>Kitasatosporales</taxon>
        <taxon>Streptomycetaceae</taxon>
        <taxon>Actinacidiphila</taxon>
    </lineage>
</organism>
<dbReference type="PANTHER" id="PTHR43377">
    <property type="entry name" value="BILIVERDIN REDUCTASE A"/>
    <property type="match status" value="1"/>
</dbReference>
<name>A0A1H8U4F6_9ACTN</name>
<dbReference type="AlphaFoldDB" id="A0A1H8U4F6"/>
<evidence type="ECO:0000313" key="3">
    <source>
        <dbReference type="Proteomes" id="UP000181951"/>
    </source>
</evidence>
<dbReference type="InterPro" id="IPR036291">
    <property type="entry name" value="NAD(P)-bd_dom_sf"/>
</dbReference>
<dbReference type="EMBL" id="FODD01000063">
    <property type="protein sequence ID" value="SEO97713.1"/>
    <property type="molecule type" value="Genomic_DNA"/>
</dbReference>
<reference evidence="2 3" key="1">
    <citation type="submission" date="2016-10" db="EMBL/GenBank/DDBJ databases">
        <authorList>
            <person name="de Groot N.N."/>
        </authorList>
    </citation>
    <scope>NUCLEOTIDE SEQUENCE [LARGE SCALE GENOMIC DNA]</scope>
    <source>
        <strain evidence="2 3">CGMCC 4.2026</strain>
    </source>
</reference>
<accession>A0A1H8U4F6</accession>
<gene>
    <name evidence="2" type="ORF">SAMN05216267_106330</name>
</gene>
<dbReference type="PANTHER" id="PTHR43377:SF8">
    <property type="entry name" value="BLR3664 PROTEIN"/>
    <property type="match status" value="1"/>
</dbReference>
<dbReference type="STRING" id="310780.SAMN05216267_106330"/>
<dbReference type="Proteomes" id="UP000181951">
    <property type="component" value="Unassembled WGS sequence"/>
</dbReference>
<evidence type="ECO:0000259" key="1">
    <source>
        <dbReference type="Pfam" id="PF01408"/>
    </source>
</evidence>
<proteinExistence type="predicted"/>
<keyword evidence="3" id="KW-1185">Reference proteome</keyword>